<comment type="pathway">
    <text evidence="5 6">Purine metabolism; IMP biosynthesis via de novo pathway; 5-amino-1-(5-phospho-D-ribosyl)imidazole-4-carboxylate from 5-amino-1-(5-phospho-D-ribosyl)imidazole (N5-CAIR route): step 1/2.</text>
</comment>
<dbReference type="Pfam" id="PF02222">
    <property type="entry name" value="ATP-grasp"/>
    <property type="match status" value="1"/>
</dbReference>
<dbReference type="SUPFAM" id="SSF52440">
    <property type="entry name" value="PreATP-grasp domain"/>
    <property type="match status" value="1"/>
</dbReference>
<dbReference type="GO" id="GO:0004638">
    <property type="term" value="F:phosphoribosylaminoimidazole carboxylase activity"/>
    <property type="evidence" value="ECO:0007669"/>
    <property type="project" value="InterPro"/>
</dbReference>
<reference evidence="8 9" key="1">
    <citation type="submission" date="2014-05" db="EMBL/GenBank/DDBJ databases">
        <title>Draft Genome Sequence of Nitratireductor basaltis Strain UMTGB225, A Marine Bacterium Isolated from Green Barrel Tunicate.</title>
        <authorList>
            <person name="Gan H.Y."/>
        </authorList>
    </citation>
    <scope>NUCLEOTIDE SEQUENCE [LARGE SCALE GENOMIC DNA]</scope>
    <source>
        <strain evidence="8 9">UMTGB225</strain>
    </source>
</reference>
<dbReference type="GO" id="GO:0005829">
    <property type="term" value="C:cytosol"/>
    <property type="evidence" value="ECO:0007669"/>
    <property type="project" value="TreeGrafter"/>
</dbReference>
<dbReference type="GO" id="GO:0005524">
    <property type="term" value="F:ATP binding"/>
    <property type="evidence" value="ECO:0007669"/>
    <property type="project" value="UniProtKB-UniRule"/>
</dbReference>
<evidence type="ECO:0000256" key="3">
    <source>
        <dbReference type="ARBA" id="ARBA00022755"/>
    </source>
</evidence>
<keyword evidence="9" id="KW-1185">Reference proteome</keyword>
<comment type="subunit">
    <text evidence="5 6">Homodimer.</text>
</comment>
<feature type="binding site" evidence="5">
    <location>
        <begin position="269"/>
        <end position="270"/>
    </location>
    <ligand>
        <name>ATP</name>
        <dbReference type="ChEBI" id="CHEBI:30616"/>
    </ligand>
</feature>
<dbReference type="Pfam" id="PF17769">
    <property type="entry name" value="PurK_C"/>
    <property type="match status" value="1"/>
</dbReference>
<feature type="binding site" evidence="5">
    <location>
        <position position="147"/>
    </location>
    <ligand>
        <name>ATP</name>
        <dbReference type="ChEBI" id="CHEBI:30616"/>
    </ligand>
</feature>
<keyword evidence="1 5" id="KW-0436">Ligase</keyword>
<dbReference type="eggNOG" id="COG0026">
    <property type="taxonomic scope" value="Bacteria"/>
</dbReference>
<feature type="binding site" evidence="5">
    <location>
        <begin position="184"/>
        <end position="187"/>
    </location>
    <ligand>
        <name>ATP</name>
        <dbReference type="ChEBI" id="CHEBI:30616"/>
    </ligand>
</feature>
<accession>A0A084U6R6</accession>
<evidence type="ECO:0000259" key="7">
    <source>
        <dbReference type="PROSITE" id="PS50975"/>
    </source>
</evidence>
<gene>
    <name evidence="5 6" type="primary">purK</name>
    <name evidence="8" type="ORF">EL18_02905</name>
</gene>
<dbReference type="RefSeq" id="WP_051914303.1">
    <property type="nucleotide sequence ID" value="NZ_JMQM01000002.1"/>
</dbReference>
<dbReference type="PATRIC" id="fig|472175.3.peg.2899"/>
<dbReference type="InterPro" id="IPR054350">
    <property type="entry name" value="PurT/PurK_preATP-grasp"/>
</dbReference>
<keyword evidence="8" id="KW-0456">Lyase</keyword>
<keyword evidence="3 5" id="KW-0658">Purine biosynthesis</keyword>
<dbReference type="Gene3D" id="3.30.1490.20">
    <property type="entry name" value="ATP-grasp fold, A domain"/>
    <property type="match status" value="1"/>
</dbReference>
<dbReference type="EC" id="6.3.4.18" evidence="5 6"/>
<dbReference type="InterPro" id="IPR013815">
    <property type="entry name" value="ATP_grasp_subdomain_1"/>
</dbReference>
<dbReference type="Gene3D" id="3.30.470.20">
    <property type="entry name" value="ATP-grasp fold, B domain"/>
    <property type="match status" value="1"/>
</dbReference>
<dbReference type="FunFam" id="3.40.50.20:FF:000016">
    <property type="entry name" value="N5-carboxyaminoimidazole ribonucleotide synthase"/>
    <property type="match status" value="1"/>
</dbReference>
<dbReference type="PANTHER" id="PTHR11609">
    <property type="entry name" value="PURINE BIOSYNTHESIS PROTEIN 6/7, PUR6/7"/>
    <property type="match status" value="1"/>
</dbReference>
<dbReference type="NCBIfam" id="NF004676">
    <property type="entry name" value="PRK06019.1-2"/>
    <property type="match status" value="1"/>
</dbReference>
<dbReference type="GO" id="GO:0034028">
    <property type="term" value="F:5-(carboxyamino)imidazole ribonucleotide synthase activity"/>
    <property type="evidence" value="ECO:0007669"/>
    <property type="project" value="UniProtKB-UniRule"/>
</dbReference>
<dbReference type="Proteomes" id="UP000053675">
    <property type="component" value="Unassembled WGS sequence"/>
</dbReference>
<dbReference type="SUPFAM" id="SSF51246">
    <property type="entry name" value="Rudiment single hybrid motif"/>
    <property type="match status" value="1"/>
</dbReference>
<dbReference type="InterPro" id="IPR011054">
    <property type="entry name" value="Rudment_hybrid_motif"/>
</dbReference>
<keyword evidence="2 5" id="KW-0547">Nucleotide-binding</keyword>
<evidence type="ECO:0000313" key="8">
    <source>
        <dbReference type="EMBL" id="KFB08652.1"/>
    </source>
</evidence>
<evidence type="ECO:0000256" key="6">
    <source>
        <dbReference type="RuleBase" id="RU361200"/>
    </source>
</evidence>
<feature type="binding site" evidence="5">
    <location>
        <begin position="152"/>
        <end position="158"/>
    </location>
    <ligand>
        <name>ATP</name>
        <dbReference type="ChEBI" id="CHEBI:30616"/>
    </ligand>
</feature>
<proteinExistence type="inferred from homology"/>
<dbReference type="Pfam" id="PF22660">
    <property type="entry name" value="RS_preATP-grasp-like"/>
    <property type="match status" value="1"/>
</dbReference>
<dbReference type="NCBIfam" id="TIGR01161">
    <property type="entry name" value="purK"/>
    <property type="match status" value="1"/>
</dbReference>
<dbReference type="NCBIfam" id="NF004679">
    <property type="entry name" value="PRK06019.1-5"/>
    <property type="match status" value="1"/>
</dbReference>
<dbReference type="InterPro" id="IPR016185">
    <property type="entry name" value="PreATP-grasp_dom_sf"/>
</dbReference>
<protein>
    <recommendedName>
        <fullName evidence="5 6">N5-carboxyaminoimidazole ribonucleotide synthase</fullName>
        <shortName evidence="5 6">N5-CAIR synthase</shortName>
        <ecNumber evidence="5 6">6.3.4.18</ecNumber>
    </recommendedName>
    <alternativeName>
        <fullName evidence="5 6">5-(carboxyamino)imidazole ribonucleotide synthetase</fullName>
    </alternativeName>
</protein>
<evidence type="ECO:0000313" key="9">
    <source>
        <dbReference type="Proteomes" id="UP000053675"/>
    </source>
</evidence>
<dbReference type="InterPro" id="IPR003135">
    <property type="entry name" value="ATP-grasp_carboxylate-amine"/>
</dbReference>
<comment type="function">
    <text evidence="6">Catalyzes the ATP-dependent conversion of 5-aminoimidazole ribonucleotide (AIR) and HCO(3)- to N5-carboxyaminoimidazole ribonucleotide (N5-CAIR).</text>
</comment>
<evidence type="ECO:0000256" key="1">
    <source>
        <dbReference type="ARBA" id="ARBA00022598"/>
    </source>
</evidence>
<feature type="domain" description="ATP-grasp" evidence="7">
    <location>
        <begin position="111"/>
        <end position="299"/>
    </location>
</feature>
<dbReference type="GO" id="GO:0046872">
    <property type="term" value="F:metal ion binding"/>
    <property type="evidence" value="ECO:0007669"/>
    <property type="project" value="InterPro"/>
</dbReference>
<keyword evidence="4 5" id="KW-0067">ATP-binding</keyword>
<dbReference type="GO" id="GO:0006189">
    <property type="term" value="P:'de novo' IMP biosynthetic process"/>
    <property type="evidence" value="ECO:0007669"/>
    <property type="project" value="UniProtKB-UniRule"/>
</dbReference>
<dbReference type="Gene3D" id="3.40.50.20">
    <property type="match status" value="1"/>
</dbReference>
<dbReference type="EMBL" id="JMQM01000002">
    <property type="protein sequence ID" value="KFB08652.1"/>
    <property type="molecule type" value="Genomic_DNA"/>
</dbReference>
<comment type="catalytic activity">
    <reaction evidence="5 6">
        <text>5-amino-1-(5-phospho-beta-D-ribosyl)imidazole + hydrogencarbonate + ATP = 5-carboxyamino-1-(5-phospho-D-ribosyl)imidazole + ADP + phosphate + 2 H(+)</text>
        <dbReference type="Rhea" id="RHEA:19317"/>
        <dbReference type="ChEBI" id="CHEBI:15378"/>
        <dbReference type="ChEBI" id="CHEBI:17544"/>
        <dbReference type="ChEBI" id="CHEBI:30616"/>
        <dbReference type="ChEBI" id="CHEBI:43474"/>
        <dbReference type="ChEBI" id="CHEBI:58730"/>
        <dbReference type="ChEBI" id="CHEBI:137981"/>
        <dbReference type="ChEBI" id="CHEBI:456216"/>
        <dbReference type="EC" id="6.3.4.18"/>
    </reaction>
</comment>
<organism evidence="8 9">
    <name type="scientific">Nitratireductor basaltis</name>
    <dbReference type="NCBI Taxonomy" id="472175"/>
    <lineage>
        <taxon>Bacteria</taxon>
        <taxon>Pseudomonadati</taxon>
        <taxon>Pseudomonadota</taxon>
        <taxon>Alphaproteobacteria</taxon>
        <taxon>Hyphomicrobiales</taxon>
        <taxon>Phyllobacteriaceae</taxon>
        <taxon>Nitratireductor</taxon>
    </lineage>
</organism>
<name>A0A084U6R6_9HYPH</name>
<evidence type="ECO:0000256" key="2">
    <source>
        <dbReference type="ARBA" id="ARBA00022741"/>
    </source>
</evidence>
<comment type="function">
    <text evidence="5">Catalyzes the ATP-dependent conversion of 5-aminoimidazole ribonucleotide (AIR) and HCO(3)(-) to N5-carboxyaminoimidazole ribonucleotide (N5-CAIR).</text>
</comment>
<dbReference type="FunFam" id="3.30.1490.20:FF:000015">
    <property type="entry name" value="N5-carboxyaminoimidazole ribonucleotide synthase"/>
    <property type="match status" value="1"/>
</dbReference>
<dbReference type="STRING" id="472175.EL18_02905"/>
<dbReference type="UniPathway" id="UPA00074">
    <property type="reaction ID" value="UER00942"/>
</dbReference>
<feature type="binding site" evidence="5">
    <location>
        <position position="215"/>
    </location>
    <ligand>
        <name>ATP</name>
        <dbReference type="ChEBI" id="CHEBI:30616"/>
    </ligand>
</feature>
<evidence type="ECO:0000256" key="5">
    <source>
        <dbReference type="HAMAP-Rule" id="MF_01928"/>
    </source>
</evidence>
<dbReference type="HAMAP" id="MF_01928">
    <property type="entry name" value="PurK"/>
    <property type="match status" value="1"/>
</dbReference>
<dbReference type="PROSITE" id="PS50975">
    <property type="entry name" value="ATP_GRASP"/>
    <property type="match status" value="1"/>
</dbReference>
<dbReference type="PANTHER" id="PTHR11609:SF5">
    <property type="entry name" value="PHOSPHORIBOSYLAMINOIMIDAZOLE CARBOXYLASE"/>
    <property type="match status" value="1"/>
</dbReference>
<feature type="binding site" evidence="5">
    <location>
        <position position="192"/>
    </location>
    <ligand>
        <name>ATP</name>
        <dbReference type="ChEBI" id="CHEBI:30616"/>
    </ligand>
</feature>
<dbReference type="SUPFAM" id="SSF56059">
    <property type="entry name" value="Glutathione synthetase ATP-binding domain-like"/>
    <property type="match status" value="1"/>
</dbReference>
<evidence type="ECO:0000256" key="4">
    <source>
        <dbReference type="ARBA" id="ARBA00022840"/>
    </source>
</evidence>
<feature type="binding site" evidence="5">
    <location>
        <position position="107"/>
    </location>
    <ligand>
        <name>ATP</name>
        <dbReference type="ChEBI" id="CHEBI:30616"/>
    </ligand>
</feature>
<dbReference type="InterPro" id="IPR011761">
    <property type="entry name" value="ATP-grasp"/>
</dbReference>
<dbReference type="OrthoDB" id="9804625at2"/>
<comment type="similarity">
    <text evidence="5 6">Belongs to the PurK/PurT family.</text>
</comment>
<sequence length="361" mass="38997">MKNMLPPGSVIGIVGGGQLGRMLVTAAARLGYRTVVLEPQEDCPAGQVAGELIATAYDDPHGLKRLSEASDVITYEFENVPVITARSLAEATPVYPPPEALEAAQDRLAEKLFLNSSGIETAPFKSVDDQAGLEAALKAFDGNGVLKTRRFGYDGKGQRVFRNASVDDAKNVFAEMGNVPLILEGFVHFEREISVIAARAVDGAVASYDPAENIHRDGILHQSIVPAACSADTAVAARSIAEQILTSLDYVGVIGVEFFVLPDGRPIVNEFAPRVHNSGHWTEAACSCSQFEQHIRAVAGMPLGTTRRLADCEMENFLGAYEHRLPDLSREPDVVLNLYGKAEARPGRKMGHFTRLKRKAD</sequence>
<dbReference type="AlphaFoldDB" id="A0A084U6R6"/>
<dbReference type="InterPro" id="IPR040686">
    <property type="entry name" value="PurK_C"/>
</dbReference>
<comment type="caution">
    <text evidence="8">The sequence shown here is derived from an EMBL/GenBank/DDBJ whole genome shotgun (WGS) entry which is preliminary data.</text>
</comment>
<dbReference type="InterPro" id="IPR005875">
    <property type="entry name" value="PurK"/>
</dbReference>